<evidence type="ECO:0000313" key="1">
    <source>
        <dbReference type="EMBL" id="CAG8523404.1"/>
    </source>
</evidence>
<dbReference type="EMBL" id="CAJVQC010003238">
    <property type="protein sequence ID" value="CAG8523404.1"/>
    <property type="molecule type" value="Genomic_DNA"/>
</dbReference>
<organism evidence="1 2">
    <name type="scientific">Racocetra persica</name>
    <dbReference type="NCBI Taxonomy" id="160502"/>
    <lineage>
        <taxon>Eukaryota</taxon>
        <taxon>Fungi</taxon>
        <taxon>Fungi incertae sedis</taxon>
        <taxon>Mucoromycota</taxon>
        <taxon>Glomeromycotina</taxon>
        <taxon>Glomeromycetes</taxon>
        <taxon>Diversisporales</taxon>
        <taxon>Gigasporaceae</taxon>
        <taxon>Racocetra</taxon>
    </lineage>
</organism>
<accession>A0ACA9LDT1</accession>
<reference evidence="1" key="1">
    <citation type="submission" date="2021-06" db="EMBL/GenBank/DDBJ databases">
        <authorList>
            <person name="Kallberg Y."/>
            <person name="Tangrot J."/>
            <person name="Rosling A."/>
        </authorList>
    </citation>
    <scope>NUCLEOTIDE SEQUENCE</scope>
    <source>
        <strain evidence="1">MA461A</strain>
    </source>
</reference>
<comment type="caution">
    <text evidence="1">The sequence shown here is derived from an EMBL/GenBank/DDBJ whole genome shotgun (WGS) entry which is preliminary data.</text>
</comment>
<sequence>PETDDYKKYVKYVHSTFKFGKFGSTSQKDVLKKYKGYIYIPVHLVKKQALSNGQYAYNRLAEKFRIHAQGTKAEFLEKYVSSLMQRPTVEGSIQLHTRYDMLCLLLNLSDSPLSTKYNPTIKVKKPDQPRFKWIRARLGDNFQNGRNKNLIPEASHNVVQKDDVEEIPDQDLNYEIVQEFLSNQYWRPNYRNQSHLFDSKFDANDACTFAPSLAQYRSQDKRYLFYDPTRLKYITELDAIREILFMLSGRPSFLFCKDTNGKFQVQLNAILMHLTEGGFKALLEYFCEHGNFLAKLRIVATRICTESRPTYGQTAQAFAASILKMVWKFDTLLADIDIAIENRERVRKDEEKARQEEEAKAQRKEISERERRLQILRENARARQQGLLEAPKEQASEQLVTTNQKLAIQSSADTTGGHINFWSDIEKEYARKVSTNPEYEAEKRAKEQKLERQYTMYLDEVLKDPKPWYLKSNKNIGGSSSNNGEEKYSIDGKIKRNKEMGIKSADDPLHMMKINLDKMSKKKKYNTVSDHRQKEIQSDSPPLPTIDRLREERLKRERDERLRTLKLLNPHMINEQESKGRYFSQFNPEATSAAHKVSERESTYSRSDRSRSWRHKPY</sequence>
<gene>
    <name evidence="1" type="ORF">RPERSI_LOCUS2806</name>
</gene>
<protein>
    <submittedName>
        <fullName evidence="1">11410_t:CDS:1</fullName>
    </submittedName>
</protein>
<evidence type="ECO:0000313" key="2">
    <source>
        <dbReference type="Proteomes" id="UP000789920"/>
    </source>
</evidence>
<feature type="non-terminal residue" evidence="1">
    <location>
        <position position="1"/>
    </location>
</feature>
<name>A0ACA9LDT1_9GLOM</name>
<proteinExistence type="predicted"/>
<keyword evidence="2" id="KW-1185">Reference proteome</keyword>
<dbReference type="Proteomes" id="UP000789920">
    <property type="component" value="Unassembled WGS sequence"/>
</dbReference>